<accession>A0A3P6TST0</accession>
<dbReference type="EMBL" id="UYRV01021252">
    <property type="protein sequence ID" value="VDK69114.1"/>
    <property type="molecule type" value="Genomic_DNA"/>
</dbReference>
<keyword evidence="2" id="KW-1185">Reference proteome</keyword>
<sequence>MLSHILYKAIRESRFACKKSSFKDFRRYIETANKNVTCEDFLCYMPQSEVLKFDCLDDKVQMISISKYGDQEPTQGASLYCVFQALMKEQGVKRVTGALSYDLRTFEGFDATNVLGDVHTKIPFFSEIGEDLNVFLDRFDACLGAYRKGIDLRWLATGEVHTHGAQVLATRWNTLNFSVNYLGMAINLKDMLSDIKGIDFDHNFMNMFTHKNSVICVIGQRILKDSSYVIQGKQATYYLKTSIE</sequence>
<protein>
    <submittedName>
        <fullName evidence="1">Uncharacterized protein</fullName>
    </submittedName>
</protein>
<dbReference type="Proteomes" id="UP000271889">
    <property type="component" value="Unassembled WGS sequence"/>
</dbReference>
<proteinExistence type="predicted"/>
<dbReference type="AlphaFoldDB" id="A0A3P6TST0"/>
<organism evidence="1 2">
    <name type="scientific">Cylicostephanus goldi</name>
    <name type="common">Nematode worm</name>
    <dbReference type="NCBI Taxonomy" id="71465"/>
    <lineage>
        <taxon>Eukaryota</taxon>
        <taxon>Metazoa</taxon>
        <taxon>Ecdysozoa</taxon>
        <taxon>Nematoda</taxon>
        <taxon>Chromadorea</taxon>
        <taxon>Rhabditida</taxon>
        <taxon>Rhabditina</taxon>
        <taxon>Rhabditomorpha</taxon>
        <taxon>Strongyloidea</taxon>
        <taxon>Strongylidae</taxon>
        <taxon>Cylicostephanus</taxon>
    </lineage>
</organism>
<reference evidence="1 2" key="1">
    <citation type="submission" date="2018-11" db="EMBL/GenBank/DDBJ databases">
        <authorList>
            <consortium name="Pathogen Informatics"/>
        </authorList>
    </citation>
    <scope>NUCLEOTIDE SEQUENCE [LARGE SCALE GENOMIC DNA]</scope>
</reference>
<name>A0A3P6TST0_CYLGO</name>
<gene>
    <name evidence="1" type="ORF">CGOC_LOCUS6484</name>
</gene>
<evidence type="ECO:0000313" key="2">
    <source>
        <dbReference type="Proteomes" id="UP000271889"/>
    </source>
</evidence>
<evidence type="ECO:0000313" key="1">
    <source>
        <dbReference type="EMBL" id="VDK69114.1"/>
    </source>
</evidence>